<feature type="compositionally biased region" description="Low complexity" evidence="6">
    <location>
        <begin position="69"/>
        <end position="96"/>
    </location>
</feature>
<gene>
    <name evidence="10" type="primary">SYG1</name>
    <name evidence="10" type="ORF">JDV02_004975</name>
</gene>
<feature type="compositionally biased region" description="Basic and acidic residues" evidence="6">
    <location>
        <begin position="97"/>
        <end position="108"/>
    </location>
</feature>
<feature type="region of interest" description="Disordered" evidence="6">
    <location>
        <begin position="33"/>
        <end position="166"/>
    </location>
</feature>
<feature type="compositionally biased region" description="Polar residues" evidence="6">
    <location>
        <begin position="151"/>
        <end position="164"/>
    </location>
</feature>
<sequence>MKFAKELERDAVPEWRIKYLNYKAGKKYVKGVSRAINRTPRGLSNRTPSFFRSTPAGRTSGAEQSQSHSASIAARGAPGRAPPSSSEARPIPAASPAEHEALRGDGDNLHYGSFVATPPVSSPLNPEDGHPKFELPAPALHPPPDSPEPSQSTGTLRKSLSRWTMTRKESKAAVAGMRNTARNDQVTTPKRPATATFGESPSRITRILSHASATLPRSDTTVQNIDQVRQKEREFYDFMDSELDKVESFYKMKEEQAGKRLTVLREQLHEMRNRRIQEMVDDEQDDNAAHSNGHENGGDKSNGWVHPFKAKIFPPGPNSQALRNMPRTPFLPPSASAETRRDYSRRPPSHDVSYRTAKRKLKLALQEFYRGLELLKSYALLNRTAFRKLNKKFDKAANARPPLRYMTEKVNKAWFVNSDVLDGHIKAVEDLYARYFERGNHKLAAGKLRSLAKKPSDESGSSFLNGFLIGVAIVFTVQGLVSGVKLLSDVDELVRSETGYLLQLYGGYFLMLLMYSLFCINCFVWTRNKVNYPFIFEFDQRSHLDWRRLAEFPSFFFLLLGMFMWVNFSRYGREWVYTTCPALLVAITGAIILFPAPVLAHKSRQWFVYSHWRLLLAGIYPVEFRDFFLGDMYCSLTYCMANIELFFCLYSNEWVGPDQCNSNHSRLLGFLITLPPIWRFLQCLRRYKDTRNVFPHLVNGGKYTMTIVSSVLLSLYRIHATSTTFALYITFSIINSVYVSIWDLFMDFSLLQTHSRHFLLRDILALKRRWPYYTIMVIDPILRFSWIFYAIFTHNAQHSTIVSFMVSLMEVTRRGIWALFRVENEHCANVSQYKASRDVPLPYRIEPLMDRASSESSPMLEDEDQHHQDVPQSASTSTAVASTLGTLRRRPDTGSRRFSKILAEAHKQDFEKRRKPMDDSVAEDEEQDVNSDDEEEDEEDATRLMEVRESRQLRGGLKDGNV</sequence>
<organism evidence="10 11">
    <name type="scientific">Purpureocillium takamizusanense</name>
    <dbReference type="NCBI Taxonomy" id="2060973"/>
    <lineage>
        <taxon>Eukaryota</taxon>
        <taxon>Fungi</taxon>
        <taxon>Dikarya</taxon>
        <taxon>Ascomycota</taxon>
        <taxon>Pezizomycotina</taxon>
        <taxon>Sordariomycetes</taxon>
        <taxon>Hypocreomycetidae</taxon>
        <taxon>Hypocreales</taxon>
        <taxon>Ophiocordycipitaceae</taxon>
        <taxon>Purpureocillium</taxon>
    </lineage>
</organism>
<dbReference type="GO" id="GO:0005886">
    <property type="term" value="C:plasma membrane"/>
    <property type="evidence" value="ECO:0007669"/>
    <property type="project" value="TreeGrafter"/>
</dbReference>
<feature type="region of interest" description="Disordered" evidence="6">
    <location>
        <begin position="280"/>
        <end position="353"/>
    </location>
</feature>
<feature type="transmembrane region" description="Helical" evidence="7">
    <location>
        <begin position="504"/>
        <end position="528"/>
    </location>
</feature>
<dbReference type="GO" id="GO:0016036">
    <property type="term" value="P:cellular response to phosphate starvation"/>
    <property type="evidence" value="ECO:0007669"/>
    <property type="project" value="TreeGrafter"/>
</dbReference>
<dbReference type="PROSITE" id="PS51380">
    <property type="entry name" value="EXS"/>
    <property type="match status" value="1"/>
</dbReference>
<keyword evidence="11" id="KW-1185">Reference proteome</keyword>
<dbReference type="PANTHER" id="PTHR10783">
    <property type="entry name" value="XENOTROPIC AND POLYTROPIC RETROVIRUS RECEPTOR 1-RELATED"/>
    <property type="match status" value="1"/>
</dbReference>
<dbReference type="CDD" id="cd14475">
    <property type="entry name" value="SPX_SYG1_like"/>
    <property type="match status" value="1"/>
</dbReference>
<dbReference type="Pfam" id="PF03124">
    <property type="entry name" value="EXS"/>
    <property type="match status" value="1"/>
</dbReference>
<evidence type="ECO:0000256" key="5">
    <source>
        <dbReference type="ARBA" id="ARBA00023136"/>
    </source>
</evidence>
<evidence type="ECO:0000259" key="9">
    <source>
        <dbReference type="PROSITE" id="PS51382"/>
    </source>
</evidence>
<feature type="compositionally biased region" description="Acidic residues" evidence="6">
    <location>
        <begin position="920"/>
        <end position="940"/>
    </location>
</feature>
<feature type="transmembrane region" description="Helical" evidence="7">
    <location>
        <begin position="575"/>
        <end position="594"/>
    </location>
</feature>
<dbReference type="PANTHER" id="PTHR10783:SF103">
    <property type="entry name" value="SOLUTE CARRIER FAMILY 53 MEMBER 1"/>
    <property type="match status" value="1"/>
</dbReference>
<feature type="transmembrane region" description="Helical" evidence="7">
    <location>
        <begin position="463"/>
        <end position="484"/>
    </location>
</feature>
<feature type="compositionally biased region" description="Basic and acidic residues" evidence="6">
    <location>
        <begin position="941"/>
        <end position="952"/>
    </location>
</feature>
<evidence type="ECO:0000259" key="8">
    <source>
        <dbReference type="PROSITE" id="PS51380"/>
    </source>
</evidence>
<feature type="transmembrane region" description="Helical" evidence="7">
    <location>
        <begin position="772"/>
        <end position="792"/>
    </location>
</feature>
<dbReference type="Proteomes" id="UP000829364">
    <property type="component" value="Chromosome 4"/>
</dbReference>
<dbReference type="RefSeq" id="XP_047842203.1">
    <property type="nucleotide sequence ID" value="XM_047986223.1"/>
</dbReference>
<dbReference type="GeneID" id="72066925"/>
<dbReference type="Pfam" id="PF03105">
    <property type="entry name" value="SPX"/>
    <property type="match status" value="1"/>
</dbReference>
<keyword evidence="3 7" id="KW-0812">Transmembrane</keyword>
<feature type="region of interest" description="Disordered" evidence="6">
    <location>
        <begin position="852"/>
        <end position="962"/>
    </location>
</feature>
<dbReference type="InterPro" id="IPR004331">
    <property type="entry name" value="SPX_dom"/>
</dbReference>
<evidence type="ECO:0000256" key="2">
    <source>
        <dbReference type="ARBA" id="ARBA00009665"/>
    </source>
</evidence>
<dbReference type="GO" id="GO:0006817">
    <property type="term" value="P:phosphate ion transport"/>
    <property type="evidence" value="ECO:0007669"/>
    <property type="project" value="TreeGrafter"/>
</dbReference>
<feature type="domain" description="SPX" evidence="9">
    <location>
        <begin position="1"/>
        <end position="407"/>
    </location>
</feature>
<feature type="compositionally biased region" description="Basic and acidic residues" evidence="6">
    <location>
        <begin position="903"/>
        <end position="918"/>
    </location>
</feature>
<evidence type="ECO:0000313" key="11">
    <source>
        <dbReference type="Proteomes" id="UP000829364"/>
    </source>
</evidence>
<comment type="similarity">
    <text evidence="2">Belongs to the SYG1 (TC 2.A.94) family.</text>
</comment>
<reference evidence="10" key="1">
    <citation type="submission" date="2021-11" db="EMBL/GenBank/DDBJ databases">
        <title>Purpureocillium_takamizusanense_genome.</title>
        <authorList>
            <person name="Nguyen N.-H."/>
        </authorList>
    </citation>
    <scope>NUCLEOTIDE SEQUENCE</scope>
    <source>
        <strain evidence="10">PT3</strain>
    </source>
</reference>
<dbReference type="AlphaFoldDB" id="A0A9Q8VBE3"/>
<comment type="subcellular location">
    <subcellularLocation>
        <location evidence="1">Membrane</location>
        <topology evidence="1">Multi-pass membrane protein</topology>
    </subcellularLocation>
</comment>
<feature type="compositionally biased region" description="Basic and acidic residues" evidence="6">
    <location>
        <begin position="338"/>
        <end position="353"/>
    </location>
</feature>
<feature type="domain" description="EXS" evidence="8">
    <location>
        <begin position="659"/>
        <end position="853"/>
    </location>
</feature>
<dbReference type="InterPro" id="IPR004342">
    <property type="entry name" value="EXS_C"/>
</dbReference>
<evidence type="ECO:0000256" key="7">
    <source>
        <dbReference type="SAM" id="Phobius"/>
    </source>
</evidence>
<proteinExistence type="inferred from homology"/>
<feature type="compositionally biased region" description="Polar residues" evidence="6">
    <location>
        <begin position="42"/>
        <end position="52"/>
    </location>
</feature>
<evidence type="ECO:0000256" key="1">
    <source>
        <dbReference type="ARBA" id="ARBA00004141"/>
    </source>
</evidence>
<keyword evidence="5 7" id="KW-0472">Membrane</keyword>
<keyword evidence="4 7" id="KW-1133">Transmembrane helix</keyword>
<name>A0A9Q8VBE3_9HYPO</name>
<evidence type="ECO:0000256" key="3">
    <source>
        <dbReference type="ARBA" id="ARBA00022692"/>
    </source>
</evidence>
<dbReference type="GO" id="GO:0000822">
    <property type="term" value="F:inositol hexakisphosphate binding"/>
    <property type="evidence" value="ECO:0007669"/>
    <property type="project" value="TreeGrafter"/>
</dbReference>
<feature type="transmembrane region" description="Helical" evidence="7">
    <location>
        <begin position="549"/>
        <end position="569"/>
    </location>
</feature>
<protein>
    <submittedName>
        <fullName evidence="10">Xenotropic and polytropic retrovirus receptor 1</fullName>
    </submittedName>
</protein>
<feature type="compositionally biased region" description="Low complexity" evidence="6">
    <location>
        <begin position="873"/>
        <end position="883"/>
    </location>
</feature>
<dbReference type="KEGG" id="ptkz:JDV02_004975"/>
<dbReference type="GO" id="GO:0005794">
    <property type="term" value="C:Golgi apparatus"/>
    <property type="evidence" value="ECO:0007669"/>
    <property type="project" value="TreeGrafter"/>
</dbReference>
<evidence type="ECO:0000313" key="10">
    <source>
        <dbReference type="EMBL" id="UNI18722.1"/>
    </source>
</evidence>
<dbReference type="EMBL" id="CP086357">
    <property type="protein sequence ID" value="UNI18722.1"/>
    <property type="molecule type" value="Genomic_DNA"/>
</dbReference>
<accession>A0A9Q8VBE3</accession>
<dbReference type="OrthoDB" id="9970435at2759"/>
<dbReference type="PROSITE" id="PS51382">
    <property type="entry name" value="SPX"/>
    <property type="match status" value="1"/>
</dbReference>
<keyword evidence="10" id="KW-0675">Receptor</keyword>
<evidence type="ECO:0000256" key="4">
    <source>
        <dbReference type="ARBA" id="ARBA00022989"/>
    </source>
</evidence>
<evidence type="ECO:0000256" key="6">
    <source>
        <dbReference type="SAM" id="MobiDB-lite"/>
    </source>
</evidence>
<feature type="transmembrane region" description="Helical" evidence="7">
    <location>
        <begin position="725"/>
        <end position="751"/>
    </location>
</feature>